<keyword evidence="2" id="KW-0680">Restriction system</keyword>
<dbReference type="Gene3D" id="1.10.287.1120">
    <property type="entry name" value="Bipartite methylase S protein"/>
    <property type="match status" value="1"/>
</dbReference>
<sequence length="413" mass="47398">MSEEKQPKIRFKGFDDPWEQRKLGEVKTIKDGTHDSPRYVPKGYPLVTSKNLNDSGLNLSDVSYISESDFDSINKRSKVNVGDIIFGMIGTIGNPVLLDESNFAIKNVALLKNDGPIQNHWLIQYLKSDVFNRLTSEKTAGNTQKFIGLNVIRNLIIDTPSIHEQVIIGSFLKLTDSIIAANQSKLEQLKRLKKLLMQKIFNQEWRFKGFTDPWEQRKLGEIFNIIDGDRGHNYPHESNFLESGNVLFLDTGNVKKNGFNFETQKYISDQKDKQLKNGKLNVGDFVLTSRGTLGNVAYYDKSISQKFPEIRINSAMLILRKESSQHLSNLFLESSLRGKIIDNFMRNDHVGSAQPHITKKDFSKVKLNIPQLWMEQDKVGKIFQNIFILIAANQRRLDHLQSLKKYLMQNMFV</sequence>
<dbReference type="REBASE" id="370797">
    <property type="entry name" value="S1.LhiFLUBORF2005P"/>
</dbReference>
<dbReference type="GeneID" id="69057130"/>
<dbReference type="PANTHER" id="PTHR30408:SF12">
    <property type="entry name" value="TYPE I RESTRICTION ENZYME MJAVIII SPECIFICITY SUBUNIT"/>
    <property type="match status" value="1"/>
</dbReference>
<dbReference type="EMBL" id="CP047121">
    <property type="protein sequence ID" value="QHB51083.1"/>
    <property type="molecule type" value="Genomic_DNA"/>
</dbReference>
<dbReference type="InterPro" id="IPR044946">
    <property type="entry name" value="Restrct_endonuc_typeI_TRD_sf"/>
</dbReference>
<dbReference type="PANTHER" id="PTHR30408">
    <property type="entry name" value="TYPE-1 RESTRICTION ENZYME ECOKI SPECIFICITY PROTEIN"/>
    <property type="match status" value="1"/>
</dbReference>
<dbReference type="GO" id="GO:0009307">
    <property type="term" value="P:DNA restriction-modification system"/>
    <property type="evidence" value="ECO:0007669"/>
    <property type="project" value="UniProtKB-KW"/>
</dbReference>
<keyword evidence="5" id="KW-0378">Hydrolase</keyword>
<evidence type="ECO:0000256" key="3">
    <source>
        <dbReference type="ARBA" id="ARBA00023125"/>
    </source>
</evidence>
<dbReference type="SUPFAM" id="SSF116734">
    <property type="entry name" value="DNA methylase specificity domain"/>
    <property type="match status" value="2"/>
</dbReference>
<feature type="domain" description="Type I restriction modification DNA specificity" evidence="4">
    <location>
        <begin position="212"/>
        <end position="400"/>
    </location>
</feature>
<dbReference type="CDD" id="cd17246">
    <property type="entry name" value="RMtype1_S_SonII-TRD2-CR2_like"/>
    <property type="match status" value="1"/>
</dbReference>
<evidence type="ECO:0000256" key="1">
    <source>
        <dbReference type="ARBA" id="ARBA00010923"/>
    </source>
</evidence>
<keyword evidence="5" id="KW-0255">Endonuclease</keyword>
<evidence type="ECO:0000313" key="5">
    <source>
        <dbReference type="EMBL" id="QHB51083.1"/>
    </source>
</evidence>
<evidence type="ECO:0000313" key="6">
    <source>
        <dbReference type="Proteomes" id="UP000465035"/>
    </source>
</evidence>
<dbReference type="Gene3D" id="3.90.220.20">
    <property type="entry name" value="DNA methylase specificity domains"/>
    <property type="match status" value="2"/>
</dbReference>
<dbReference type="RefSeq" id="WP_159298631.1">
    <property type="nucleotide sequence ID" value="NZ_CP047121.1"/>
</dbReference>
<reference evidence="5 6" key="1">
    <citation type="submission" date="2019-12" db="EMBL/GenBank/DDBJ databases">
        <title>Lactobacillus hilgardii FLUB.</title>
        <authorList>
            <person name="Gustaw K."/>
        </authorList>
    </citation>
    <scope>NUCLEOTIDE SEQUENCE [LARGE SCALE GENOMIC DNA]</scope>
    <source>
        <strain evidence="5 6">FLUB</strain>
    </source>
</reference>
<keyword evidence="5" id="KW-0540">Nuclease</keyword>
<dbReference type="InterPro" id="IPR000055">
    <property type="entry name" value="Restrct_endonuc_typeI_TRD"/>
</dbReference>
<dbReference type="GO" id="GO:0003677">
    <property type="term" value="F:DNA binding"/>
    <property type="evidence" value="ECO:0007669"/>
    <property type="project" value="UniProtKB-KW"/>
</dbReference>
<comment type="similarity">
    <text evidence="1">Belongs to the type-I restriction system S methylase family.</text>
</comment>
<protein>
    <submittedName>
        <fullName evidence="5">Restriction endonuclease subunit S</fullName>
    </submittedName>
</protein>
<accession>A0A6P1E8P0</accession>
<dbReference type="AlphaFoldDB" id="A0A6P1E8P0"/>
<dbReference type="GO" id="GO:0004519">
    <property type="term" value="F:endonuclease activity"/>
    <property type="evidence" value="ECO:0007669"/>
    <property type="project" value="UniProtKB-KW"/>
</dbReference>
<dbReference type="Proteomes" id="UP000465035">
    <property type="component" value="Chromosome"/>
</dbReference>
<dbReference type="InterPro" id="IPR052021">
    <property type="entry name" value="Type-I_RS_S_subunit"/>
</dbReference>
<organism evidence="5 6">
    <name type="scientific">Lentilactobacillus hilgardii</name>
    <name type="common">Lactobacillus hilgardii</name>
    <dbReference type="NCBI Taxonomy" id="1588"/>
    <lineage>
        <taxon>Bacteria</taxon>
        <taxon>Bacillati</taxon>
        <taxon>Bacillota</taxon>
        <taxon>Bacilli</taxon>
        <taxon>Lactobacillales</taxon>
        <taxon>Lactobacillaceae</taxon>
        <taxon>Lentilactobacillus</taxon>
    </lineage>
</organism>
<dbReference type="SMR" id="A0A6P1E8P0"/>
<gene>
    <name evidence="5" type="ORF">GQR93_02010</name>
</gene>
<feature type="domain" description="Type I restriction modification DNA specificity" evidence="4">
    <location>
        <begin position="16"/>
        <end position="191"/>
    </location>
</feature>
<keyword evidence="3" id="KW-0238">DNA-binding</keyword>
<proteinExistence type="inferred from homology"/>
<dbReference type="Pfam" id="PF01420">
    <property type="entry name" value="Methylase_S"/>
    <property type="match status" value="2"/>
</dbReference>
<evidence type="ECO:0000256" key="2">
    <source>
        <dbReference type="ARBA" id="ARBA00022747"/>
    </source>
</evidence>
<name>A0A6P1E8P0_LENHI</name>
<evidence type="ECO:0000259" key="4">
    <source>
        <dbReference type="Pfam" id="PF01420"/>
    </source>
</evidence>